<dbReference type="OrthoDB" id="10371472at2759"/>
<dbReference type="AlphaFoldDB" id="A0A368QXP7"/>
<accession>A0A368QXP7</accession>
<evidence type="ECO:0000313" key="2">
    <source>
        <dbReference type="EMBL" id="RCV22673.1"/>
    </source>
</evidence>
<feature type="region of interest" description="Disordered" evidence="1">
    <location>
        <begin position="75"/>
        <end position="114"/>
    </location>
</feature>
<evidence type="ECO:0000256" key="1">
    <source>
        <dbReference type="SAM" id="MobiDB-lite"/>
    </source>
</evidence>
<organism evidence="2">
    <name type="scientific">Setaria italica</name>
    <name type="common">Foxtail millet</name>
    <name type="synonym">Panicum italicum</name>
    <dbReference type="NCBI Taxonomy" id="4555"/>
    <lineage>
        <taxon>Eukaryota</taxon>
        <taxon>Viridiplantae</taxon>
        <taxon>Streptophyta</taxon>
        <taxon>Embryophyta</taxon>
        <taxon>Tracheophyta</taxon>
        <taxon>Spermatophyta</taxon>
        <taxon>Magnoliopsida</taxon>
        <taxon>Liliopsida</taxon>
        <taxon>Poales</taxon>
        <taxon>Poaceae</taxon>
        <taxon>PACMAD clade</taxon>
        <taxon>Panicoideae</taxon>
        <taxon>Panicodae</taxon>
        <taxon>Paniceae</taxon>
        <taxon>Cenchrinae</taxon>
        <taxon>Setaria</taxon>
    </lineage>
</organism>
<reference evidence="2" key="2">
    <citation type="submission" date="2015-07" db="EMBL/GenBank/DDBJ databases">
        <authorList>
            <person name="Noorani M."/>
        </authorList>
    </citation>
    <scope>NUCLEOTIDE SEQUENCE</scope>
    <source>
        <strain evidence="2">Yugu1</strain>
    </source>
</reference>
<sequence>MGKGKKPVDPVLSEEERRMLEAMREFEIITREYLALMERMAEWLEDLEGDVGCASALQARATELSDTMRRFLRQLDWDDDEDASTSGSSGLTDLEPEDTPADPKPDDESSSSSP</sequence>
<reference evidence="2" key="1">
    <citation type="journal article" date="2012" name="Nat. Biotechnol.">
        <title>Reference genome sequence of the model plant Setaria.</title>
        <authorList>
            <person name="Bennetzen J.L."/>
            <person name="Schmutz J."/>
            <person name="Wang H."/>
            <person name="Percifield R."/>
            <person name="Hawkins J."/>
            <person name="Pontaroli A.C."/>
            <person name="Estep M."/>
            <person name="Feng L."/>
            <person name="Vaughn J.N."/>
            <person name="Grimwood J."/>
            <person name="Jenkins J."/>
            <person name="Barry K."/>
            <person name="Lindquist E."/>
            <person name="Hellsten U."/>
            <person name="Deshpande S."/>
            <person name="Wang X."/>
            <person name="Wu X."/>
            <person name="Mitros T."/>
            <person name="Triplett J."/>
            <person name="Yang X."/>
            <person name="Ye C.Y."/>
            <person name="Mauro-Herrera M."/>
            <person name="Wang L."/>
            <person name="Li P."/>
            <person name="Sharma M."/>
            <person name="Sharma R."/>
            <person name="Ronald P.C."/>
            <person name="Panaud O."/>
            <person name="Kellogg E.A."/>
            <person name="Brutnell T.P."/>
            <person name="Doust A.N."/>
            <person name="Tuskan G.A."/>
            <person name="Rokhsar D."/>
            <person name="Devos K.M."/>
        </authorList>
    </citation>
    <scope>NUCLEOTIDE SEQUENCE [LARGE SCALE GENOMIC DNA]</scope>
    <source>
        <strain evidence="2">Yugu1</strain>
    </source>
</reference>
<name>A0A368QXP7_SETIT</name>
<dbReference type="KEGG" id="sita:101783768"/>
<gene>
    <name evidence="2" type="ORF">SETIT_4G239400v2</name>
</gene>
<protein>
    <submittedName>
        <fullName evidence="2">Uncharacterized protein</fullName>
    </submittedName>
</protein>
<proteinExistence type="predicted"/>
<dbReference type="EMBL" id="CM003531">
    <property type="protein sequence ID" value="RCV22673.1"/>
    <property type="molecule type" value="Genomic_DNA"/>
</dbReference>